<reference evidence="8 9" key="1">
    <citation type="submission" date="2016-10" db="EMBL/GenBank/DDBJ databases">
        <authorList>
            <person name="de Groot N.N."/>
        </authorList>
    </citation>
    <scope>NUCLEOTIDE SEQUENCE [LARGE SCALE GENOMIC DNA]</scope>
    <source>
        <strain evidence="8 9">CGMCC 1.10449</strain>
    </source>
</reference>
<keyword evidence="2" id="KW-1003">Cell membrane</keyword>
<dbReference type="PANTHER" id="PTHR36115">
    <property type="entry name" value="PROLINE-RICH ANTIGEN HOMOLOG-RELATED"/>
    <property type="match status" value="1"/>
</dbReference>
<dbReference type="InterPro" id="IPR010432">
    <property type="entry name" value="RDD"/>
</dbReference>
<dbReference type="Pfam" id="PF06271">
    <property type="entry name" value="RDD"/>
    <property type="match status" value="1"/>
</dbReference>
<keyword evidence="4 6" id="KW-1133">Transmembrane helix</keyword>
<accession>A0A1H0Y1Z0</accession>
<evidence type="ECO:0000313" key="9">
    <source>
        <dbReference type="Proteomes" id="UP000199444"/>
    </source>
</evidence>
<feature type="domain" description="RDD" evidence="7">
    <location>
        <begin position="7"/>
        <end position="130"/>
    </location>
</feature>
<proteinExistence type="predicted"/>
<evidence type="ECO:0000256" key="5">
    <source>
        <dbReference type="ARBA" id="ARBA00023136"/>
    </source>
</evidence>
<organism evidence="8 9">
    <name type="scientific">Virgibacillus salinus</name>
    <dbReference type="NCBI Taxonomy" id="553311"/>
    <lineage>
        <taxon>Bacteria</taxon>
        <taxon>Bacillati</taxon>
        <taxon>Bacillota</taxon>
        <taxon>Bacilli</taxon>
        <taxon>Bacillales</taxon>
        <taxon>Bacillaceae</taxon>
        <taxon>Virgibacillus</taxon>
    </lineage>
</organism>
<keyword evidence="9" id="KW-1185">Reference proteome</keyword>
<evidence type="ECO:0000313" key="8">
    <source>
        <dbReference type="EMBL" id="SDQ09184.1"/>
    </source>
</evidence>
<evidence type="ECO:0000256" key="6">
    <source>
        <dbReference type="SAM" id="Phobius"/>
    </source>
</evidence>
<dbReference type="Proteomes" id="UP000199444">
    <property type="component" value="Unassembled WGS sequence"/>
</dbReference>
<dbReference type="RefSeq" id="WP_092491256.1">
    <property type="nucleotide sequence ID" value="NZ_FNKD01000001.1"/>
</dbReference>
<sequence>MVVSNPAGFQNRFGARIADLIIIFLTGGIISLISYGQFFYSESFNLIEILGPLYTLLLPVSWYGYTLGRRLYGNRIVRVDGRKVGLGTMLLRVIVAGMAYAFTLGIGLIVSAFMIGIREDSRSIHDFIAGTYVTYDPPGKS</sequence>
<dbReference type="STRING" id="553311.SAMN05216231_0373"/>
<keyword evidence="5 6" id="KW-0472">Membrane</keyword>
<feature type="transmembrane region" description="Helical" evidence="6">
    <location>
        <begin position="89"/>
        <end position="117"/>
    </location>
</feature>
<protein>
    <submittedName>
        <fullName evidence="8">Uncharacterized membrane protein YckC, RDD family</fullName>
    </submittedName>
</protein>
<dbReference type="EMBL" id="FNKD01000001">
    <property type="protein sequence ID" value="SDQ09184.1"/>
    <property type="molecule type" value="Genomic_DNA"/>
</dbReference>
<feature type="transmembrane region" description="Helical" evidence="6">
    <location>
        <begin position="46"/>
        <end position="68"/>
    </location>
</feature>
<gene>
    <name evidence="8" type="ORF">SAMN05216231_0373</name>
</gene>
<evidence type="ECO:0000256" key="3">
    <source>
        <dbReference type="ARBA" id="ARBA00022692"/>
    </source>
</evidence>
<name>A0A1H0Y1Z0_9BACI</name>
<dbReference type="GO" id="GO:0005886">
    <property type="term" value="C:plasma membrane"/>
    <property type="evidence" value="ECO:0007669"/>
    <property type="project" value="UniProtKB-SubCell"/>
</dbReference>
<dbReference type="InterPro" id="IPR051791">
    <property type="entry name" value="Pra-immunoreactive"/>
</dbReference>
<comment type="subcellular location">
    <subcellularLocation>
        <location evidence="1">Cell membrane</location>
        <topology evidence="1">Multi-pass membrane protein</topology>
    </subcellularLocation>
</comment>
<evidence type="ECO:0000256" key="1">
    <source>
        <dbReference type="ARBA" id="ARBA00004651"/>
    </source>
</evidence>
<feature type="transmembrane region" description="Helical" evidence="6">
    <location>
        <begin position="20"/>
        <end position="40"/>
    </location>
</feature>
<keyword evidence="3 6" id="KW-0812">Transmembrane</keyword>
<dbReference type="AlphaFoldDB" id="A0A1H0Y1Z0"/>
<dbReference type="PANTHER" id="PTHR36115:SF9">
    <property type="entry name" value="LMO1584 PROTEIN"/>
    <property type="match status" value="1"/>
</dbReference>
<evidence type="ECO:0000256" key="2">
    <source>
        <dbReference type="ARBA" id="ARBA00022475"/>
    </source>
</evidence>
<evidence type="ECO:0000256" key="4">
    <source>
        <dbReference type="ARBA" id="ARBA00022989"/>
    </source>
</evidence>
<evidence type="ECO:0000259" key="7">
    <source>
        <dbReference type="Pfam" id="PF06271"/>
    </source>
</evidence>